<feature type="region of interest" description="Disordered" evidence="1">
    <location>
        <begin position="133"/>
        <end position="182"/>
    </location>
</feature>
<evidence type="ECO:0000313" key="3">
    <source>
        <dbReference type="EMBL" id="QDV58381.1"/>
    </source>
</evidence>
<evidence type="ECO:0000256" key="2">
    <source>
        <dbReference type="SAM" id="SignalP"/>
    </source>
</evidence>
<sequence length="182" mass="19614" precursor="true">MIRMHHAPLAMAALLLVGGIAAAKEPRGKKHAPDTKRLQGSWIADLEPGLQGRIEFEGSDLRYTHIRGDRKTPIWIGHFAVNEQSDPKQMDWTPLRKAGRGGGQKPVMSNLAIYRLQGDLLLIIGDTQGSRPTAFYSGGGDQRPKTIIFRRSDDSNALDSPPPTGDGASAGAISLSPTPTGR</sequence>
<keyword evidence="4" id="KW-1185">Reference proteome</keyword>
<evidence type="ECO:0008006" key="5">
    <source>
        <dbReference type="Google" id="ProtNLM"/>
    </source>
</evidence>
<keyword evidence="2" id="KW-0732">Signal</keyword>
<dbReference type="AlphaFoldDB" id="A0A518IZ75"/>
<feature type="chain" id="PRO_5022001652" description="TIGR03067 domain-containing protein" evidence="2">
    <location>
        <begin position="24"/>
        <end position="182"/>
    </location>
</feature>
<proteinExistence type="predicted"/>
<dbReference type="EMBL" id="CP036318">
    <property type="protein sequence ID" value="QDV58381.1"/>
    <property type="molecule type" value="Genomic_DNA"/>
</dbReference>
<evidence type="ECO:0000313" key="4">
    <source>
        <dbReference type="Proteomes" id="UP000316770"/>
    </source>
</evidence>
<accession>A0A518IZ75</accession>
<name>A0A518IZ75_9BACT</name>
<reference evidence="3 4" key="1">
    <citation type="submission" date="2019-02" db="EMBL/GenBank/DDBJ databases">
        <title>Deep-cultivation of Planctomycetes and their phenomic and genomic characterization uncovers novel biology.</title>
        <authorList>
            <person name="Wiegand S."/>
            <person name="Jogler M."/>
            <person name="Boedeker C."/>
            <person name="Pinto D."/>
            <person name="Vollmers J."/>
            <person name="Rivas-Marin E."/>
            <person name="Kohn T."/>
            <person name="Peeters S.H."/>
            <person name="Heuer A."/>
            <person name="Rast P."/>
            <person name="Oberbeckmann S."/>
            <person name="Bunk B."/>
            <person name="Jeske O."/>
            <person name="Meyerdierks A."/>
            <person name="Storesund J.E."/>
            <person name="Kallscheuer N."/>
            <person name="Luecker S."/>
            <person name="Lage O.M."/>
            <person name="Pohl T."/>
            <person name="Merkel B.J."/>
            <person name="Hornburger P."/>
            <person name="Mueller R.-W."/>
            <person name="Bruemmer F."/>
            <person name="Labrenz M."/>
            <person name="Spormann A.M."/>
            <person name="Op den Camp H."/>
            <person name="Overmann J."/>
            <person name="Amann R."/>
            <person name="Jetten M.S.M."/>
            <person name="Mascher T."/>
            <person name="Medema M.H."/>
            <person name="Devos D.P."/>
            <person name="Kaster A.-K."/>
            <person name="Ovreas L."/>
            <person name="Rohde M."/>
            <person name="Galperin M.Y."/>
            <person name="Jogler C."/>
        </authorList>
    </citation>
    <scope>NUCLEOTIDE SEQUENCE [LARGE SCALE GENOMIC DNA]</scope>
    <source>
        <strain evidence="3 4">Mal33</strain>
    </source>
</reference>
<evidence type="ECO:0000256" key="1">
    <source>
        <dbReference type="SAM" id="MobiDB-lite"/>
    </source>
</evidence>
<dbReference type="Proteomes" id="UP000316770">
    <property type="component" value="Chromosome"/>
</dbReference>
<protein>
    <recommendedName>
        <fullName evidence="5">TIGR03067 domain-containing protein</fullName>
    </recommendedName>
</protein>
<organism evidence="3 4">
    <name type="scientific">Rosistilla oblonga</name>
    <dbReference type="NCBI Taxonomy" id="2527990"/>
    <lineage>
        <taxon>Bacteria</taxon>
        <taxon>Pseudomonadati</taxon>
        <taxon>Planctomycetota</taxon>
        <taxon>Planctomycetia</taxon>
        <taxon>Pirellulales</taxon>
        <taxon>Pirellulaceae</taxon>
        <taxon>Rosistilla</taxon>
    </lineage>
</organism>
<feature type="signal peptide" evidence="2">
    <location>
        <begin position="1"/>
        <end position="23"/>
    </location>
</feature>
<gene>
    <name evidence="3" type="ORF">Mal33_43990</name>
</gene>